<dbReference type="Proteomes" id="UP000266861">
    <property type="component" value="Unassembled WGS sequence"/>
</dbReference>
<organism evidence="2 3">
    <name type="scientific">Diversispora epigaea</name>
    <dbReference type="NCBI Taxonomy" id="1348612"/>
    <lineage>
        <taxon>Eukaryota</taxon>
        <taxon>Fungi</taxon>
        <taxon>Fungi incertae sedis</taxon>
        <taxon>Mucoromycota</taxon>
        <taxon>Glomeromycotina</taxon>
        <taxon>Glomeromycetes</taxon>
        <taxon>Diversisporales</taxon>
        <taxon>Diversisporaceae</taxon>
        <taxon>Diversispora</taxon>
    </lineage>
</organism>
<keyword evidence="1" id="KW-0732">Signal</keyword>
<sequence length="261" mass="29933">MSFNFMNHYTLLLIITLVLLISKTKTQIITTTIYSTTTITINSTGNKSQQPQQLQHPRLIPLLLILYYYYTTTTIPTDGITSVMIYIIVTETVILPTGDFTAVTPVNPIIDVTTKPIPTTFTPNASATLNTIPRDRKISKPLLIGLGTGFFKPGVPEKEVRNEIMGNSKDSKLGVLRSMHKFRLLLFQLWKYRCEKFLIWERILNIGAKTKNWGGKNLQMRVYDDVITIMIWIMDLGKRETHLTQLFFTRNIAICKNLEWC</sequence>
<comment type="caution">
    <text evidence="2">The sequence shown here is derived from an EMBL/GenBank/DDBJ whole genome shotgun (WGS) entry which is preliminary data.</text>
</comment>
<feature type="signal peptide" evidence="1">
    <location>
        <begin position="1"/>
        <end position="26"/>
    </location>
</feature>
<evidence type="ECO:0000256" key="1">
    <source>
        <dbReference type="SAM" id="SignalP"/>
    </source>
</evidence>
<dbReference type="EMBL" id="PQFF01000158">
    <property type="protein sequence ID" value="RHZ78107.1"/>
    <property type="molecule type" value="Genomic_DNA"/>
</dbReference>
<feature type="chain" id="PRO_5017317487" evidence="1">
    <location>
        <begin position="27"/>
        <end position="261"/>
    </location>
</feature>
<keyword evidence="3" id="KW-1185">Reference proteome</keyword>
<gene>
    <name evidence="2" type="ORF">Glove_168g143</name>
</gene>
<reference evidence="2 3" key="1">
    <citation type="submission" date="2018-08" db="EMBL/GenBank/DDBJ databases">
        <title>Genome and evolution of the arbuscular mycorrhizal fungus Diversispora epigaea (formerly Glomus versiforme) and its bacterial endosymbionts.</title>
        <authorList>
            <person name="Sun X."/>
            <person name="Fei Z."/>
            <person name="Harrison M."/>
        </authorList>
    </citation>
    <scope>NUCLEOTIDE SEQUENCE [LARGE SCALE GENOMIC DNA]</scope>
    <source>
        <strain evidence="2 3">IT104</strain>
    </source>
</reference>
<evidence type="ECO:0000313" key="3">
    <source>
        <dbReference type="Proteomes" id="UP000266861"/>
    </source>
</evidence>
<name>A0A397IT22_9GLOM</name>
<proteinExistence type="predicted"/>
<accession>A0A397IT22</accession>
<protein>
    <submittedName>
        <fullName evidence="2">Uncharacterized protein</fullName>
    </submittedName>
</protein>
<dbReference type="AlphaFoldDB" id="A0A397IT22"/>
<evidence type="ECO:0000313" key="2">
    <source>
        <dbReference type="EMBL" id="RHZ78107.1"/>
    </source>
</evidence>